<dbReference type="Pfam" id="PF07584">
    <property type="entry name" value="BatA"/>
    <property type="match status" value="1"/>
</dbReference>
<proteinExistence type="predicted"/>
<feature type="transmembrane region" description="Helical" evidence="1">
    <location>
        <begin position="621"/>
        <end position="644"/>
    </location>
</feature>
<keyword evidence="1" id="KW-0472">Membrane</keyword>
<dbReference type="RefSeq" id="WP_257767038.1">
    <property type="nucleotide sequence ID" value="NZ_CP102480.1"/>
</dbReference>
<accession>A0A9J7ALK6</accession>
<dbReference type="PANTHER" id="PTHR37464">
    <property type="entry name" value="BLL2463 PROTEIN"/>
    <property type="match status" value="1"/>
</dbReference>
<dbReference type="InterPro" id="IPR011933">
    <property type="entry name" value="Double_TM_dom"/>
</dbReference>
<evidence type="ECO:0000259" key="3">
    <source>
        <dbReference type="Pfam" id="PF13709"/>
    </source>
</evidence>
<evidence type="ECO:0000256" key="1">
    <source>
        <dbReference type="SAM" id="Phobius"/>
    </source>
</evidence>
<feature type="transmembrane region" description="Helical" evidence="1">
    <location>
        <begin position="6"/>
        <end position="28"/>
    </location>
</feature>
<feature type="transmembrane region" description="Helical" evidence="1">
    <location>
        <begin position="61"/>
        <end position="79"/>
    </location>
</feature>
<dbReference type="SUPFAM" id="SSF52317">
    <property type="entry name" value="Class I glutamine amidotransferase-like"/>
    <property type="match status" value="1"/>
</dbReference>
<gene>
    <name evidence="4" type="ORF">NUH88_14050</name>
</gene>
<dbReference type="Gene3D" id="3.40.50.880">
    <property type="match status" value="1"/>
</dbReference>
<keyword evidence="1" id="KW-1133">Transmembrane helix</keyword>
<feature type="domain" description="Aerotolerance regulator N-terminal" evidence="2">
    <location>
        <begin position="8"/>
        <end position="81"/>
    </location>
</feature>
<keyword evidence="1" id="KW-0812">Transmembrane</keyword>
<name>A0A9J7ALK6_9PROT</name>
<dbReference type="Proteomes" id="UP001060336">
    <property type="component" value="Chromosome"/>
</dbReference>
<evidence type="ECO:0000313" key="5">
    <source>
        <dbReference type="Proteomes" id="UP001060336"/>
    </source>
</evidence>
<dbReference type="InterPro" id="IPR025297">
    <property type="entry name" value="DUF4159"/>
</dbReference>
<dbReference type="InterPro" id="IPR029062">
    <property type="entry name" value="Class_I_gatase-like"/>
</dbReference>
<evidence type="ECO:0000313" key="4">
    <source>
        <dbReference type="EMBL" id="UUX48531.1"/>
    </source>
</evidence>
<dbReference type="InterPro" id="IPR024163">
    <property type="entry name" value="Aerotolerance_reg_N"/>
</dbReference>
<dbReference type="AlphaFoldDB" id="A0A9J7ALK6"/>
<sequence length="924" mass="98436">MLSLGPLAFAAPWLLAGLIVLPAIWLLIRITPPAPRTVAFPAIRLLYGLQSPEETPDRTPWWLLLLRLLFATLVILALAQPLIGAKQDLEGDGTVVIVVDNGWASAPGWPDRKAAALDLIERAGRAGREVAVFPTALSESAALERGGLMAPEDARTFVNGLAPQPWASVPAVAAEHIEAASIQRPASIFWLADGVEDAEDAALAERLIRFGGLTIYEGGEPPMALTARIGEGNALTARVTRLGAGAQQIVNIRAAATDGRVLTRAIATFAEGEPAAEVDVELPLELRNELARLELEDLPGAASVALLDESFRRRPVGLVAGSGFAESQPLLEEMFFLDRALAPFSEVSRGTMSDFLERDISVIALPDTGLLPPGEKQRLFDWVEKGGTLIRFAGPRLAAASLENRGLGESELLPVRLRGGDRSLGGVLSWSEPAALAPFEGETPFADLPDYDNVLIYKQVLAEPSIELADRTWASLVDGTPIVTAKAVGDGRIVLFHTTANTDWSDLSLSGAFVEMLRRIVAVSAGVGERAGEGAVPPVETLDGFGELGQPPASARSLSFVKGEAAEVDFEHPPGYYGSELSRTAVNLGPEAAKMQPLATVPAGAERVSYGGGDELDLAPWALTAAVILLLLDFIVTLVMCGLVPGVGNARVRETAAMLLLAAGLAAVPLAASAQSTGFDPSSMSEEDRWIMRAALATRLAYVLTGDPAVDEISRSGLSSLSEVLTQRTAVEPLEPMAVDVEVDELSLFPLLYWPITSAQSELTPNGVARLNLYMRNGGTLFFDTRDRIDSGSGAGPGLQRLRELTRELDVPALAPVPENHVLTKAFYLLESFPGRYEGGKLYVQQGEGDGTSEVSPVIVGSHDWAAAWAKDDAGFYQYAVVPGGELQREMAFRSGVNLVMYMLTGNYKADQVHVPAILERLGQ</sequence>
<dbReference type="KEGG" id="naci:NUH88_14050"/>
<dbReference type="EMBL" id="CP102480">
    <property type="protein sequence ID" value="UUX48531.1"/>
    <property type="molecule type" value="Genomic_DNA"/>
</dbReference>
<protein>
    <submittedName>
        <fullName evidence="4">DUF4159 domain-containing protein</fullName>
    </submittedName>
</protein>
<feature type="transmembrane region" description="Helical" evidence="1">
    <location>
        <begin position="656"/>
        <end position="674"/>
    </location>
</feature>
<dbReference type="CDD" id="cd03143">
    <property type="entry name" value="A4_beta-galactosidase_middle_domain"/>
    <property type="match status" value="1"/>
</dbReference>
<feature type="domain" description="DUF4159" evidence="3">
    <location>
        <begin position="699"/>
        <end position="904"/>
    </location>
</feature>
<dbReference type="Pfam" id="PF13709">
    <property type="entry name" value="DUF4159"/>
    <property type="match status" value="1"/>
</dbReference>
<dbReference type="NCBIfam" id="TIGR02226">
    <property type="entry name" value="two_anch"/>
    <property type="match status" value="1"/>
</dbReference>
<dbReference type="PANTHER" id="PTHR37464:SF1">
    <property type="entry name" value="BLL2463 PROTEIN"/>
    <property type="match status" value="1"/>
</dbReference>
<dbReference type="Gene3D" id="3.40.50.12140">
    <property type="entry name" value="Domain of unknown function DUF4159"/>
    <property type="match status" value="1"/>
</dbReference>
<keyword evidence="5" id="KW-1185">Reference proteome</keyword>
<reference evidence="4" key="1">
    <citation type="submission" date="2022-08" db="EMBL/GenBank/DDBJ databases">
        <title>Nisaea acidiphila sp. nov., isolated from a marine algal debris and emended description of the genus Nisaea Urios et al. 2008.</title>
        <authorList>
            <person name="Kwon K."/>
        </authorList>
    </citation>
    <scope>NUCLEOTIDE SEQUENCE</scope>
    <source>
        <strain evidence="4">MEBiC11861</strain>
    </source>
</reference>
<evidence type="ECO:0000259" key="2">
    <source>
        <dbReference type="Pfam" id="PF07584"/>
    </source>
</evidence>
<organism evidence="4 5">
    <name type="scientific">Nisaea acidiphila</name>
    <dbReference type="NCBI Taxonomy" id="1862145"/>
    <lineage>
        <taxon>Bacteria</taxon>
        <taxon>Pseudomonadati</taxon>
        <taxon>Pseudomonadota</taxon>
        <taxon>Alphaproteobacteria</taxon>
        <taxon>Rhodospirillales</taxon>
        <taxon>Thalassobaculaceae</taxon>
        <taxon>Nisaea</taxon>
    </lineage>
</organism>